<dbReference type="Proteomes" id="UP000217784">
    <property type="component" value="Unassembled WGS sequence"/>
</dbReference>
<dbReference type="RefSeq" id="WP_069583606.1">
    <property type="nucleotide sequence ID" value="NZ_LMVM01000001.1"/>
</dbReference>
<organism evidence="1 2">
    <name type="scientific">Methanobacterium bryantii</name>
    <dbReference type="NCBI Taxonomy" id="2161"/>
    <lineage>
        <taxon>Archaea</taxon>
        <taxon>Methanobacteriati</taxon>
        <taxon>Methanobacteriota</taxon>
        <taxon>Methanomada group</taxon>
        <taxon>Methanobacteria</taxon>
        <taxon>Methanobacteriales</taxon>
        <taxon>Methanobacteriaceae</taxon>
        <taxon>Methanobacterium</taxon>
    </lineage>
</organism>
<protein>
    <submittedName>
        <fullName evidence="1">Uncharacterized protein</fullName>
    </submittedName>
</protein>
<reference evidence="1 2" key="1">
    <citation type="journal article" date="2017" name="BMC Genomics">
        <title>Genomic analysis of methanogenic archaea reveals a shift towards energy conservation.</title>
        <authorList>
            <person name="Gilmore S.P."/>
            <person name="Henske J.K."/>
            <person name="Sexton J.A."/>
            <person name="Solomon K.V."/>
            <person name="Seppala S."/>
            <person name="Yoo J.I."/>
            <person name="Huyett L.M."/>
            <person name="Pressman A."/>
            <person name="Cogan J.Z."/>
            <person name="Kivenson V."/>
            <person name="Peng X."/>
            <person name="Tan Y."/>
            <person name="Valentine D.L."/>
            <person name="O'Malley M.A."/>
        </authorList>
    </citation>
    <scope>NUCLEOTIDE SEQUENCE [LARGE SCALE GENOMIC DNA]</scope>
    <source>
        <strain evidence="1 2">M.o.H.</strain>
    </source>
</reference>
<dbReference type="OrthoDB" id="82384at2157"/>
<sequence>MKESYNILFAVFSIIFIVASIFSVYADSSNSSNSTNTTNTTNVTRNLTGNAVVQPMSIWVSVSETPTTINFGSLNADGTEHTYTSATNVTVSAIGLSASLYTSVGGNFVSSSDTIPVSNFKYSCSDASPAISKTSFTTTPTLVDTFSYFLVNTKTYRMNYYLTVPVNTQPGTYSTTVIYTAS</sequence>
<proteinExistence type="predicted"/>
<evidence type="ECO:0000313" key="1">
    <source>
        <dbReference type="EMBL" id="PAV06164.1"/>
    </source>
</evidence>
<comment type="caution">
    <text evidence="1">The sequence shown here is derived from an EMBL/GenBank/DDBJ whole genome shotgun (WGS) entry which is preliminary data.</text>
</comment>
<keyword evidence="2" id="KW-1185">Reference proteome</keyword>
<evidence type="ECO:0000313" key="2">
    <source>
        <dbReference type="Proteomes" id="UP000217784"/>
    </source>
</evidence>
<gene>
    <name evidence="1" type="ORF">ASJ80_15135</name>
</gene>
<name>A0A2A2HA83_METBR</name>
<dbReference type="AlphaFoldDB" id="A0A2A2HA83"/>
<dbReference type="EMBL" id="LMVM01000001">
    <property type="protein sequence ID" value="PAV06164.1"/>
    <property type="molecule type" value="Genomic_DNA"/>
</dbReference>
<accession>A0A2A2HA83</accession>